<dbReference type="Pfam" id="PF07394">
    <property type="entry name" value="DUF1501"/>
    <property type="match status" value="1"/>
</dbReference>
<dbReference type="Proteomes" id="UP001371305">
    <property type="component" value="Unassembled WGS sequence"/>
</dbReference>
<reference evidence="1 2" key="1">
    <citation type="submission" date="2024-04" db="EMBL/GenBank/DDBJ databases">
        <title>Luteolibacter sp. isolated from soil.</title>
        <authorList>
            <person name="An J."/>
        </authorList>
    </citation>
    <scope>NUCLEOTIDE SEQUENCE [LARGE SCALE GENOMIC DNA]</scope>
    <source>
        <strain evidence="1 2">Y139</strain>
    </source>
</reference>
<name>A0ABU9AQA2_9BACT</name>
<dbReference type="InterPro" id="IPR010869">
    <property type="entry name" value="DUF1501"/>
</dbReference>
<dbReference type="PANTHER" id="PTHR43737">
    <property type="entry name" value="BLL7424 PROTEIN"/>
    <property type="match status" value="1"/>
</dbReference>
<keyword evidence="2" id="KW-1185">Reference proteome</keyword>
<proteinExistence type="predicted"/>
<sequence length="501" mass="53158">MSTIDQDRARLLRSRRDFLRTIGGAAMGSAVISTTLRDFRLINSALAQGNGVGGAFTDYKALVCIFLNGGNDANNLIIPKGAQHANYAAIRQNLTIPESLALAITPLNNDGNQYGFHPVCPQLQSLFQAGKLATLFNVGPLLFPTSRVQYQKKLVALPPQLFSHSDQVTHWQTSIPDQPPRTGWGGRVADYLHPYQNELLQDPVSRAKIALCTSISGANTFEVGNSVQQFHVSTSGAVTLSGTSTAREAVVRNIAKLSQSNLQADAYGDVIDNAIAAGATLNSALTDTQTGWTWNTPFPSGSLGDQLKMVARIIAGRNKLQVKRQIFFVSAGGYDTHTSQMGAGDDALTGTHAGLLGTLSQAIGAFQAAIEQIAADTTKPGVGDPALANSVVGFTTSDFGRTFPTNGQGSDHGWGSHHLIFGGNGNPTTGAVIGKKTYGTFPVLQVNGPDDTSTGRWIPTTSVDEYSATMAKWFGVDAAHLPVVFPNLGRFANPDLGFMRV</sequence>
<dbReference type="PROSITE" id="PS51318">
    <property type="entry name" value="TAT"/>
    <property type="match status" value="1"/>
</dbReference>
<gene>
    <name evidence="1" type="ORF">WKV53_05190</name>
</gene>
<dbReference type="EMBL" id="JBBUKT010000002">
    <property type="protein sequence ID" value="MEK7949874.1"/>
    <property type="molecule type" value="Genomic_DNA"/>
</dbReference>
<dbReference type="PANTHER" id="PTHR43737:SF1">
    <property type="entry name" value="DUF1501 DOMAIN-CONTAINING PROTEIN"/>
    <property type="match status" value="1"/>
</dbReference>
<evidence type="ECO:0000313" key="2">
    <source>
        <dbReference type="Proteomes" id="UP001371305"/>
    </source>
</evidence>
<dbReference type="RefSeq" id="WP_341403290.1">
    <property type="nucleotide sequence ID" value="NZ_JBBUKT010000002.1"/>
</dbReference>
<comment type="caution">
    <text evidence="1">The sequence shown here is derived from an EMBL/GenBank/DDBJ whole genome shotgun (WGS) entry which is preliminary data.</text>
</comment>
<organism evidence="1 2">
    <name type="scientific">Luteolibacter soli</name>
    <dbReference type="NCBI Taxonomy" id="3135280"/>
    <lineage>
        <taxon>Bacteria</taxon>
        <taxon>Pseudomonadati</taxon>
        <taxon>Verrucomicrobiota</taxon>
        <taxon>Verrucomicrobiia</taxon>
        <taxon>Verrucomicrobiales</taxon>
        <taxon>Verrucomicrobiaceae</taxon>
        <taxon>Luteolibacter</taxon>
    </lineage>
</organism>
<accession>A0ABU9AQA2</accession>
<dbReference type="InterPro" id="IPR006311">
    <property type="entry name" value="TAT_signal"/>
</dbReference>
<protein>
    <submittedName>
        <fullName evidence="1">DUF1501 domain-containing protein</fullName>
    </submittedName>
</protein>
<evidence type="ECO:0000313" key="1">
    <source>
        <dbReference type="EMBL" id="MEK7949874.1"/>
    </source>
</evidence>